<evidence type="ECO:0000313" key="1">
    <source>
        <dbReference type="EMBL" id="KPJ71217.1"/>
    </source>
</evidence>
<evidence type="ECO:0008006" key="3">
    <source>
        <dbReference type="Google" id="ProtNLM"/>
    </source>
</evidence>
<dbReference type="PATRIC" id="fig|1703772.3.peg.890"/>
<evidence type="ECO:0000313" key="2">
    <source>
        <dbReference type="Proteomes" id="UP000051012"/>
    </source>
</evidence>
<dbReference type="EMBL" id="LJNI01000133">
    <property type="protein sequence ID" value="KPJ71217.1"/>
    <property type="molecule type" value="Genomic_DNA"/>
</dbReference>
<proteinExistence type="predicted"/>
<reference evidence="1 2" key="1">
    <citation type="journal article" date="2015" name="Microbiome">
        <title>Genomic resolution of linkages in carbon, nitrogen, and sulfur cycling among widespread estuary sediment bacteria.</title>
        <authorList>
            <person name="Baker B.J."/>
            <person name="Lazar C.S."/>
            <person name="Teske A.P."/>
            <person name="Dick G.J."/>
        </authorList>
    </citation>
    <scope>NUCLEOTIDE SEQUENCE [LARGE SCALE GENOMIC DNA]</scope>
    <source>
        <strain evidence="1">DG_78</strain>
    </source>
</reference>
<gene>
    <name evidence="1" type="ORF">AMJ52_08825</name>
</gene>
<dbReference type="Pfam" id="PF13366">
    <property type="entry name" value="PDDEXK_3"/>
    <property type="match status" value="1"/>
</dbReference>
<accession>A0A0S7Y8U2</accession>
<name>A0A0S7Y8U2_UNCT6</name>
<comment type="caution">
    <text evidence="1">The sequence shown here is derived from an EMBL/GenBank/DDBJ whole genome shotgun (WGS) entry which is preliminary data.</text>
</comment>
<protein>
    <recommendedName>
        <fullName evidence="3">GxxExxY protein</fullName>
    </recommendedName>
</protein>
<organism evidence="1 2">
    <name type="scientific">candidate division TA06 bacterium DG_78</name>
    <dbReference type="NCBI Taxonomy" id="1703772"/>
    <lineage>
        <taxon>Bacteria</taxon>
        <taxon>Bacteria division TA06</taxon>
    </lineage>
</organism>
<dbReference type="InterPro" id="IPR026350">
    <property type="entry name" value="GxxExxY"/>
</dbReference>
<dbReference type="NCBIfam" id="TIGR04256">
    <property type="entry name" value="GxxExxY"/>
    <property type="match status" value="1"/>
</dbReference>
<dbReference type="Proteomes" id="UP000051012">
    <property type="component" value="Unassembled WGS sequence"/>
</dbReference>
<sequence>MDACYDVHNKLGPGFVEKIYLKALKHALDKVGVDYTAEKEFHVSFNGEKVGKFRVDLVVEGKVIVELKSTEGSLPKIFESQVISYLKASGLKVGLLVNFGNRQCVIRRLVISP</sequence>
<dbReference type="AlphaFoldDB" id="A0A0S7Y8U2"/>